<sequence>MNIKGLPPYRSFKGYSYVFVLLLIAVLLIRFPFFFRDYIDRDESTFILMGQSIVDGYLPYIKLWDLKPPLLFYFFAGIIFLFGKSFLAIRFIGCVLISISAFVVYKMLKEISSKKIALLGGVLFIITASLFGNIQGVMSEHISIFFFIPALFILWKNHTNYVSLFFVGLLLGCSMMTKLNMAYPALLLGIFLCINKLYHENIVKAFLSGFFLLFGTLLTITITAIPYLLTSNFNVWWNSVILAPIAYNPASSLITKLVLSFFVVCAIGVAYILYKKYNHHIKKIQRLYVLIVLSLIGVLISFIDAGKVNGHYLIQVFPFLIVCLMIWLYNTRFKNYISLKLITILLIITPMESYVEYGTLANRLVQGKTLYNEEGFEIPEYFTKTHVNPNNILFVDYHIGYWLMNENIPSKAMTHPSNLYREALFPYMGIHSSSSEEEIFRIFNIVKPEYIVGPDPDYLFSKKEKDYPLESSIFDRLLISKYRLQKTIGNAGIYKRKI</sequence>
<comment type="subcellular location">
    <subcellularLocation>
        <location evidence="1">Cell membrane</location>
        <topology evidence="1">Multi-pass membrane protein</topology>
    </subcellularLocation>
</comment>
<keyword evidence="11" id="KW-1185">Reference proteome</keyword>
<feature type="transmembrane region" description="Helical" evidence="8">
    <location>
        <begin position="116"/>
        <end position="132"/>
    </location>
</feature>
<evidence type="ECO:0000313" key="11">
    <source>
        <dbReference type="Proteomes" id="UP001153642"/>
    </source>
</evidence>
<evidence type="ECO:0000256" key="8">
    <source>
        <dbReference type="SAM" id="Phobius"/>
    </source>
</evidence>
<name>A0ABT6FUS6_9FLAO</name>
<evidence type="ECO:0000256" key="4">
    <source>
        <dbReference type="ARBA" id="ARBA00022679"/>
    </source>
</evidence>
<keyword evidence="6 8" id="KW-1133">Transmembrane helix</keyword>
<keyword evidence="4 10" id="KW-0808">Transferase</keyword>
<feature type="transmembrane region" description="Helical" evidence="8">
    <location>
        <begin position="286"/>
        <end position="306"/>
    </location>
</feature>
<gene>
    <name evidence="10" type="ORF">OSR52_14140</name>
</gene>
<dbReference type="PANTHER" id="PTHR33908:SF11">
    <property type="entry name" value="MEMBRANE PROTEIN"/>
    <property type="match status" value="1"/>
</dbReference>
<comment type="caution">
    <text evidence="10">The sequence shown here is derived from an EMBL/GenBank/DDBJ whole genome shotgun (WGS) entry which is preliminary data.</text>
</comment>
<evidence type="ECO:0000313" key="10">
    <source>
        <dbReference type="EMBL" id="MDG3587011.1"/>
    </source>
</evidence>
<dbReference type="Pfam" id="PF13231">
    <property type="entry name" value="PMT_2"/>
    <property type="match status" value="1"/>
</dbReference>
<dbReference type="InterPro" id="IPR050297">
    <property type="entry name" value="LipidA_mod_glycosyltrf_83"/>
</dbReference>
<feature type="transmembrane region" description="Helical" evidence="8">
    <location>
        <begin position="253"/>
        <end position="274"/>
    </location>
</feature>
<dbReference type="InterPro" id="IPR038731">
    <property type="entry name" value="RgtA/B/C-like"/>
</dbReference>
<keyword evidence="3 10" id="KW-0328">Glycosyltransferase</keyword>
<dbReference type="Proteomes" id="UP001153642">
    <property type="component" value="Unassembled WGS sequence"/>
</dbReference>
<evidence type="ECO:0000259" key="9">
    <source>
        <dbReference type="Pfam" id="PF13231"/>
    </source>
</evidence>
<dbReference type="EC" id="2.4.-.-" evidence="10"/>
<feature type="domain" description="Glycosyltransferase RgtA/B/C/D-like" evidence="9">
    <location>
        <begin position="67"/>
        <end position="208"/>
    </location>
</feature>
<accession>A0ABT6FUS6</accession>
<evidence type="ECO:0000256" key="6">
    <source>
        <dbReference type="ARBA" id="ARBA00022989"/>
    </source>
</evidence>
<proteinExistence type="predicted"/>
<dbReference type="RefSeq" id="WP_277900722.1">
    <property type="nucleotide sequence ID" value="NZ_JAPMUA010000005.1"/>
</dbReference>
<feature type="transmembrane region" description="Helical" evidence="8">
    <location>
        <begin position="12"/>
        <end position="35"/>
    </location>
</feature>
<keyword evidence="2" id="KW-1003">Cell membrane</keyword>
<feature type="transmembrane region" description="Helical" evidence="8">
    <location>
        <begin position="161"/>
        <end position="177"/>
    </location>
</feature>
<organism evidence="10 11">
    <name type="scientific">Galbibacter pacificus</name>
    <dbReference type="NCBI Taxonomy" id="2996052"/>
    <lineage>
        <taxon>Bacteria</taxon>
        <taxon>Pseudomonadati</taxon>
        <taxon>Bacteroidota</taxon>
        <taxon>Flavobacteriia</taxon>
        <taxon>Flavobacteriales</taxon>
        <taxon>Flavobacteriaceae</taxon>
        <taxon>Galbibacter</taxon>
    </lineage>
</organism>
<feature type="transmembrane region" description="Helical" evidence="8">
    <location>
        <begin position="71"/>
        <end position="104"/>
    </location>
</feature>
<keyword evidence="7 8" id="KW-0472">Membrane</keyword>
<keyword evidence="5 8" id="KW-0812">Transmembrane</keyword>
<evidence type="ECO:0000256" key="5">
    <source>
        <dbReference type="ARBA" id="ARBA00022692"/>
    </source>
</evidence>
<feature type="transmembrane region" description="Helical" evidence="8">
    <location>
        <begin position="312"/>
        <end position="330"/>
    </location>
</feature>
<dbReference type="GO" id="GO:0016757">
    <property type="term" value="F:glycosyltransferase activity"/>
    <property type="evidence" value="ECO:0007669"/>
    <property type="project" value="UniProtKB-KW"/>
</dbReference>
<evidence type="ECO:0000256" key="1">
    <source>
        <dbReference type="ARBA" id="ARBA00004651"/>
    </source>
</evidence>
<evidence type="ECO:0000256" key="3">
    <source>
        <dbReference type="ARBA" id="ARBA00022676"/>
    </source>
</evidence>
<dbReference type="PANTHER" id="PTHR33908">
    <property type="entry name" value="MANNOSYLTRANSFERASE YKCB-RELATED"/>
    <property type="match status" value="1"/>
</dbReference>
<evidence type="ECO:0000256" key="2">
    <source>
        <dbReference type="ARBA" id="ARBA00022475"/>
    </source>
</evidence>
<reference evidence="10" key="1">
    <citation type="submission" date="2022-11" db="EMBL/GenBank/DDBJ databases">
        <title>High-quality draft genome sequence of Galbibacter sp. strain CMA-7.</title>
        <authorList>
            <person name="Wei L."/>
            <person name="Dong C."/>
            <person name="Shao Z."/>
        </authorList>
    </citation>
    <scope>NUCLEOTIDE SEQUENCE</scope>
    <source>
        <strain evidence="10">CMA-7</strain>
    </source>
</reference>
<dbReference type="EMBL" id="JAPMUA010000005">
    <property type="protein sequence ID" value="MDG3587011.1"/>
    <property type="molecule type" value="Genomic_DNA"/>
</dbReference>
<feature type="transmembrane region" description="Helical" evidence="8">
    <location>
        <begin position="205"/>
        <end position="229"/>
    </location>
</feature>
<protein>
    <submittedName>
        <fullName evidence="10">Glycosyltransferase family 39 protein</fullName>
        <ecNumber evidence="10">2.4.-.-</ecNumber>
    </submittedName>
</protein>
<evidence type="ECO:0000256" key="7">
    <source>
        <dbReference type="ARBA" id="ARBA00023136"/>
    </source>
</evidence>